<dbReference type="GO" id="GO:0015421">
    <property type="term" value="F:ABC-type oligopeptide transporter activity"/>
    <property type="evidence" value="ECO:0007669"/>
    <property type="project" value="TreeGrafter"/>
</dbReference>
<sequence length="580" mass="65602">MLTFLKKIRWYFRKHKLKLLIILASALILNILEILPPLLIGKTIDLITEGSMTIDSMKMIIGIFFSAILLIYILTYISTYYIMQSGYDIDAILRKRLVRKYLAMSPSFYERNSTGDLMARITNDLRSVTMGTTFGIITIIDTLIYGTIILVTMMIVVNPVLTIIALLPLPLLIVTEVKIGKKIMEHHMKAQESFGKMNNNVLEVVEGVRVTRSYVQENPEYNRFKSMTSNYIDRIMKVAKLEALFEPITTLVVATSFIISFIAGAFFINNGTITLGEFITFNIYLNMMIWPMFAFGIMLDTTERGRASLNRIEDLLNEEDDVLVSGESVQNNNISFDDYSFTYPTSSRENLKGIVLELKKGETLGIVGKTGSGKTTFIKQFLKYYSEGNGQFIIDGKPIRNINKKELRDLIGYVPQENFLFSKTVRENILFGKENATEEELQRAIQNSALVNDLNNMKHGLETKVGEKGIALSGGQKQRISIARSLIKDPEILILDDALSAVDANTEQHIIDALKKTRKDKTTIIITHRLSAVEHADQIIVIDDGAIVQSGTHKELIETDGWYKTQHEYFKHGGENVEPT</sequence>
<dbReference type="InterPro" id="IPR011527">
    <property type="entry name" value="ABC1_TM_dom"/>
</dbReference>
<evidence type="ECO:0000256" key="2">
    <source>
        <dbReference type="ARBA" id="ARBA00022448"/>
    </source>
</evidence>
<evidence type="ECO:0000256" key="7">
    <source>
        <dbReference type="ARBA" id="ARBA00022989"/>
    </source>
</evidence>
<evidence type="ECO:0000259" key="12">
    <source>
        <dbReference type="PROSITE" id="PS50929"/>
    </source>
</evidence>
<dbReference type="PANTHER" id="PTHR43394:SF1">
    <property type="entry name" value="ATP-BINDING CASSETTE SUB-FAMILY B MEMBER 10, MITOCHONDRIAL"/>
    <property type="match status" value="1"/>
</dbReference>
<dbReference type="SMART" id="SM00382">
    <property type="entry name" value="AAA"/>
    <property type="match status" value="1"/>
</dbReference>
<feature type="transmembrane region" description="Helical" evidence="10">
    <location>
        <begin position="279"/>
        <end position="299"/>
    </location>
</feature>
<dbReference type="Proteomes" id="UP000243626">
    <property type="component" value="Chromosome"/>
</dbReference>
<evidence type="ECO:0000256" key="4">
    <source>
        <dbReference type="ARBA" id="ARBA00022692"/>
    </source>
</evidence>
<keyword evidence="2" id="KW-0813">Transport</keyword>
<accession>A0AAF0YME8</accession>
<keyword evidence="8 10" id="KW-0472">Membrane</keyword>
<dbReference type="RefSeq" id="WP_102167675.1">
    <property type="nucleotide sequence ID" value="NZ_CP136964.1"/>
</dbReference>
<dbReference type="Pfam" id="PF00664">
    <property type="entry name" value="ABC_membrane"/>
    <property type="match status" value="1"/>
</dbReference>
<dbReference type="PROSITE" id="PS50893">
    <property type="entry name" value="ABC_TRANSPORTER_2"/>
    <property type="match status" value="1"/>
</dbReference>
<feature type="domain" description="ABC transporter" evidence="11">
    <location>
        <begin position="334"/>
        <end position="569"/>
    </location>
</feature>
<keyword evidence="4 10" id="KW-0812">Transmembrane</keyword>
<feature type="transmembrane region" description="Helical" evidence="10">
    <location>
        <begin position="160"/>
        <end position="179"/>
    </location>
</feature>
<gene>
    <name evidence="13" type="ORF">CJ229_004250</name>
</gene>
<keyword evidence="7 10" id="KW-1133">Transmembrane helix</keyword>
<dbReference type="InterPro" id="IPR017871">
    <property type="entry name" value="ABC_transporter-like_CS"/>
</dbReference>
<feature type="transmembrane region" description="Helical" evidence="10">
    <location>
        <begin position="244"/>
        <end position="267"/>
    </location>
</feature>
<dbReference type="AlphaFoldDB" id="A0AAF0YME8"/>
<dbReference type="GO" id="GO:0005524">
    <property type="term" value="F:ATP binding"/>
    <property type="evidence" value="ECO:0007669"/>
    <property type="project" value="UniProtKB-KW"/>
</dbReference>
<comment type="subcellular location">
    <subcellularLocation>
        <location evidence="1">Cell membrane</location>
        <topology evidence="1">Multi-pass membrane protein</topology>
    </subcellularLocation>
</comment>
<dbReference type="InterPro" id="IPR027417">
    <property type="entry name" value="P-loop_NTPase"/>
</dbReference>
<dbReference type="CDD" id="cd18541">
    <property type="entry name" value="ABC_6TM_TmrB_like"/>
    <property type="match status" value="1"/>
</dbReference>
<dbReference type="Gene3D" id="1.20.1560.10">
    <property type="entry name" value="ABC transporter type 1, transmembrane domain"/>
    <property type="match status" value="1"/>
</dbReference>
<reference evidence="13 14" key="2">
    <citation type="submission" date="2023-10" db="EMBL/GenBank/DDBJ databases">
        <authorList>
            <person name="Choi B."/>
        </authorList>
    </citation>
    <scope>NUCLEOTIDE SEQUENCE [LARGE SCALE GENOMIC DNA]</scope>
    <source>
        <strain evidence="13 14">UMB0959</strain>
    </source>
</reference>
<dbReference type="PANTHER" id="PTHR43394">
    <property type="entry name" value="ATP-DEPENDENT PERMEASE MDL1, MITOCHONDRIAL"/>
    <property type="match status" value="1"/>
</dbReference>
<keyword evidence="14" id="KW-1185">Reference proteome</keyword>
<proteinExistence type="predicted"/>
<keyword evidence="3" id="KW-1003">Cell membrane</keyword>
<dbReference type="InterPro" id="IPR003439">
    <property type="entry name" value="ABC_transporter-like_ATP-bd"/>
</dbReference>
<dbReference type="PROSITE" id="PS50929">
    <property type="entry name" value="ABC_TM1F"/>
    <property type="match status" value="1"/>
</dbReference>
<evidence type="ECO:0000313" key="13">
    <source>
        <dbReference type="EMBL" id="WOS96925.1"/>
    </source>
</evidence>
<dbReference type="InterPro" id="IPR036640">
    <property type="entry name" value="ABC1_TM_sf"/>
</dbReference>
<dbReference type="Pfam" id="PF00005">
    <property type="entry name" value="ABC_tran"/>
    <property type="match status" value="1"/>
</dbReference>
<dbReference type="EMBL" id="CP136964">
    <property type="protein sequence ID" value="WOS96925.1"/>
    <property type="molecule type" value="Genomic_DNA"/>
</dbReference>
<reference evidence="14" key="1">
    <citation type="submission" date="2017-09" db="EMBL/GenBank/DDBJ databases">
        <title>Bacterial strain isolated from the female urinary microbiota.</title>
        <authorList>
            <person name="Thomas-White K."/>
            <person name="Kumar N."/>
            <person name="Forster S."/>
            <person name="Putonti C."/>
            <person name="Lawley T."/>
            <person name="Wolfe A.J."/>
        </authorList>
    </citation>
    <scope>NUCLEOTIDE SEQUENCE [LARGE SCALE GENOMIC DNA]</scope>
    <source>
        <strain evidence="14">UMB0959</strain>
    </source>
</reference>
<dbReference type="Gene3D" id="3.40.50.300">
    <property type="entry name" value="P-loop containing nucleotide triphosphate hydrolases"/>
    <property type="match status" value="1"/>
</dbReference>
<feature type="transmembrane region" description="Helical" evidence="10">
    <location>
        <begin position="128"/>
        <end position="154"/>
    </location>
</feature>
<dbReference type="KEGG" id="nmy:CJ229_004250"/>
<evidence type="ECO:0000256" key="3">
    <source>
        <dbReference type="ARBA" id="ARBA00022475"/>
    </source>
</evidence>
<dbReference type="SUPFAM" id="SSF90123">
    <property type="entry name" value="ABC transporter transmembrane region"/>
    <property type="match status" value="1"/>
</dbReference>
<feature type="transmembrane region" description="Helical" evidence="10">
    <location>
        <begin position="60"/>
        <end position="83"/>
    </location>
</feature>
<keyword evidence="6 13" id="KW-0067">ATP-binding</keyword>
<evidence type="ECO:0000313" key="14">
    <source>
        <dbReference type="Proteomes" id="UP000243626"/>
    </source>
</evidence>
<dbReference type="InterPro" id="IPR003593">
    <property type="entry name" value="AAA+_ATPase"/>
</dbReference>
<dbReference type="FunFam" id="3.40.50.300:FF:000221">
    <property type="entry name" value="Multidrug ABC transporter ATP-binding protein"/>
    <property type="match status" value="1"/>
</dbReference>
<evidence type="ECO:0000256" key="6">
    <source>
        <dbReference type="ARBA" id="ARBA00022840"/>
    </source>
</evidence>
<evidence type="ECO:0000256" key="5">
    <source>
        <dbReference type="ARBA" id="ARBA00022741"/>
    </source>
</evidence>
<dbReference type="FunFam" id="1.20.1560.10:FF:000011">
    <property type="entry name" value="Multidrug ABC transporter ATP-binding protein"/>
    <property type="match status" value="1"/>
</dbReference>
<organism evidence="13 14">
    <name type="scientific">Nosocomiicoccus massiliensis</name>
    <dbReference type="NCBI Taxonomy" id="1232430"/>
    <lineage>
        <taxon>Bacteria</taxon>
        <taxon>Bacillati</taxon>
        <taxon>Bacillota</taxon>
        <taxon>Bacilli</taxon>
        <taxon>Bacillales</taxon>
        <taxon>Staphylococcaceae</taxon>
        <taxon>Nosocomiicoccus</taxon>
    </lineage>
</organism>
<evidence type="ECO:0000256" key="9">
    <source>
        <dbReference type="ARBA" id="ARBA00025074"/>
    </source>
</evidence>
<feature type="transmembrane region" description="Helical" evidence="10">
    <location>
        <begin position="20"/>
        <end position="40"/>
    </location>
</feature>
<dbReference type="InterPro" id="IPR039421">
    <property type="entry name" value="Type_1_exporter"/>
</dbReference>
<name>A0AAF0YME8_9STAP</name>
<dbReference type="GO" id="GO:0016887">
    <property type="term" value="F:ATP hydrolysis activity"/>
    <property type="evidence" value="ECO:0007669"/>
    <property type="project" value="InterPro"/>
</dbReference>
<protein>
    <submittedName>
        <fullName evidence="13">ABC transporter ATP-binding protein</fullName>
    </submittedName>
</protein>
<evidence type="ECO:0000256" key="10">
    <source>
        <dbReference type="SAM" id="Phobius"/>
    </source>
</evidence>
<keyword evidence="5" id="KW-0547">Nucleotide-binding</keyword>
<dbReference type="GO" id="GO:0005886">
    <property type="term" value="C:plasma membrane"/>
    <property type="evidence" value="ECO:0007669"/>
    <property type="project" value="UniProtKB-SubCell"/>
</dbReference>
<evidence type="ECO:0000256" key="8">
    <source>
        <dbReference type="ARBA" id="ARBA00023136"/>
    </source>
</evidence>
<feature type="domain" description="ABC transmembrane type-1" evidence="12">
    <location>
        <begin position="20"/>
        <end position="304"/>
    </location>
</feature>
<dbReference type="SUPFAM" id="SSF52540">
    <property type="entry name" value="P-loop containing nucleoside triphosphate hydrolases"/>
    <property type="match status" value="1"/>
</dbReference>
<evidence type="ECO:0000256" key="1">
    <source>
        <dbReference type="ARBA" id="ARBA00004651"/>
    </source>
</evidence>
<comment type="function">
    <text evidence="9">May be involved in multidrug export. Transmembrane domains (TMD) form a pore in the cell membrane and the ATP-binding domain (NBD) is responsible for energy generation.</text>
</comment>
<dbReference type="PROSITE" id="PS00211">
    <property type="entry name" value="ABC_TRANSPORTER_1"/>
    <property type="match status" value="1"/>
</dbReference>
<evidence type="ECO:0000259" key="11">
    <source>
        <dbReference type="PROSITE" id="PS50893"/>
    </source>
</evidence>